<reference evidence="4 5" key="1">
    <citation type="submission" date="2020-06" db="EMBL/GenBank/DDBJ databases">
        <authorList>
            <person name="Li R."/>
            <person name="Bekaert M."/>
        </authorList>
    </citation>
    <scope>NUCLEOTIDE SEQUENCE [LARGE SCALE GENOMIC DNA]</scope>
    <source>
        <strain evidence="5">wild</strain>
    </source>
</reference>
<dbReference type="Pfam" id="PF12796">
    <property type="entry name" value="Ank_2"/>
    <property type="match status" value="1"/>
</dbReference>
<organism evidence="4 5">
    <name type="scientific">Mytilus coruscus</name>
    <name type="common">Sea mussel</name>
    <dbReference type="NCBI Taxonomy" id="42192"/>
    <lineage>
        <taxon>Eukaryota</taxon>
        <taxon>Metazoa</taxon>
        <taxon>Spiralia</taxon>
        <taxon>Lophotrochozoa</taxon>
        <taxon>Mollusca</taxon>
        <taxon>Bivalvia</taxon>
        <taxon>Autobranchia</taxon>
        <taxon>Pteriomorphia</taxon>
        <taxon>Mytilida</taxon>
        <taxon>Mytiloidea</taxon>
        <taxon>Mytilidae</taxon>
        <taxon>Mytilinae</taxon>
        <taxon>Mytilus</taxon>
    </lineage>
</organism>
<keyword evidence="5" id="KW-1185">Reference proteome</keyword>
<dbReference type="InterPro" id="IPR036770">
    <property type="entry name" value="Ankyrin_rpt-contain_sf"/>
</dbReference>
<feature type="repeat" description="ANK" evidence="3">
    <location>
        <begin position="133"/>
        <end position="165"/>
    </location>
</feature>
<dbReference type="PROSITE" id="PS50297">
    <property type="entry name" value="ANK_REP_REGION"/>
    <property type="match status" value="3"/>
</dbReference>
<dbReference type="SUPFAM" id="SSF48403">
    <property type="entry name" value="Ankyrin repeat"/>
    <property type="match status" value="1"/>
</dbReference>
<feature type="repeat" description="ANK" evidence="3">
    <location>
        <begin position="70"/>
        <end position="102"/>
    </location>
</feature>
<evidence type="ECO:0000256" key="1">
    <source>
        <dbReference type="ARBA" id="ARBA00022737"/>
    </source>
</evidence>
<keyword evidence="1" id="KW-0677">Repeat</keyword>
<evidence type="ECO:0000313" key="4">
    <source>
        <dbReference type="EMBL" id="CAC5411871.1"/>
    </source>
</evidence>
<sequence>MVCVCYILKQHDTPLHVAKNKEVAEILIQNGAKVNSRDSKNQTPLHVAKNKEVAEILHQNGANIHSRNNNGDSVLHLAASQSDHSAVKLLISLGANVSARNKENQTPLDVAKSIDVAEMLIQNGADINSADSKGDSALHLAAIQSDDSAVKFLIKLGANVSARNNEGRTPLESLEETYKKSDGYIGKTQGDSALHLAVSQSDHRAVKVLIRLGANVSARNKEVSRTKLYL</sequence>
<feature type="repeat" description="ANK" evidence="3">
    <location>
        <begin position="189"/>
        <end position="221"/>
    </location>
</feature>
<protein>
    <submittedName>
        <fullName evidence="4">Uncharacterized protein</fullName>
    </submittedName>
</protein>
<name>A0A6J8DWR5_MYTCO</name>
<dbReference type="OrthoDB" id="6051316at2759"/>
<gene>
    <name evidence="4" type="ORF">MCOR_44912</name>
</gene>
<dbReference type="Gene3D" id="1.25.40.20">
    <property type="entry name" value="Ankyrin repeat-containing domain"/>
    <property type="match status" value="4"/>
</dbReference>
<dbReference type="AlphaFoldDB" id="A0A6J8DWR5"/>
<accession>A0A6J8DWR5</accession>
<dbReference type="PANTHER" id="PTHR24171">
    <property type="entry name" value="ANKYRIN REPEAT DOMAIN-CONTAINING PROTEIN 39-RELATED"/>
    <property type="match status" value="1"/>
</dbReference>
<evidence type="ECO:0000256" key="2">
    <source>
        <dbReference type="ARBA" id="ARBA00023043"/>
    </source>
</evidence>
<dbReference type="EMBL" id="CACVKT020007916">
    <property type="protein sequence ID" value="CAC5411871.1"/>
    <property type="molecule type" value="Genomic_DNA"/>
</dbReference>
<proteinExistence type="predicted"/>
<dbReference type="PRINTS" id="PR01415">
    <property type="entry name" value="ANKYRIN"/>
</dbReference>
<dbReference type="PANTHER" id="PTHR24171:SF9">
    <property type="entry name" value="ANKYRIN REPEAT DOMAIN-CONTAINING PROTEIN 39"/>
    <property type="match status" value="1"/>
</dbReference>
<dbReference type="InterPro" id="IPR002110">
    <property type="entry name" value="Ankyrin_rpt"/>
</dbReference>
<dbReference type="Pfam" id="PF00023">
    <property type="entry name" value="Ank"/>
    <property type="match status" value="3"/>
</dbReference>
<dbReference type="PROSITE" id="PS50088">
    <property type="entry name" value="ANK_REPEAT"/>
    <property type="match status" value="3"/>
</dbReference>
<evidence type="ECO:0000313" key="5">
    <source>
        <dbReference type="Proteomes" id="UP000507470"/>
    </source>
</evidence>
<dbReference type="SMART" id="SM00248">
    <property type="entry name" value="ANK"/>
    <property type="match status" value="6"/>
</dbReference>
<keyword evidence="2 3" id="KW-0040">ANK repeat</keyword>
<evidence type="ECO:0000256" key="3">
    <source>
        <dbReference type="PROSITE-ProRule" id="PRU00023"/>
    </source>
</evidence>
<dbReference type="Proteomes" id="UP000507470">
    <property type="component" value="Unassembled WGS sequence"/>
</dbReference>